<dbReference type="InterPro" id="IPR025476">
    <property type="entry name" value="Helitron_helicase-like"/>
</dbReference>
<feature type="non-terminal residue" evidence="3">
    <location>
        <position position="1002"/>
    </location>
</feature>
<evidence type="ECO:0000313" key="3">
    <source>
        <dbReference type="EMBL" id="KAF2184535.1"/>
    </source>
</evidence>
<accession>A0A6A6E0M2</accession>
<dbReference type="AlphaFoldDB" id="A0A6A6E0M2"/>
<dbReference type="OrthoDB" id="3915913at2759"/>
<evidence type="ECO:0000259" key="1">
    <source>
        <dbReference type="Pfam" id="PF14214"/>
    </source>
</evidence>
<evidence type="ECO:0000313" key="4">
    <source>
        <dbReference type="Proteomes" id="UP000800200"/>
    </source>
</evidence>
<dbReference type="EMBL" id="ML994637">
    <property type="protein sequence ID" value="KAF2184535.1"/>
    <property type="molecule type" value="Genomic_DNA"/>
</dbReference>
<name>A0A6A6E0M2_9PEZI</name>
<proteinExistence type="predicted"/>
<sequence length="1002" mass="113957">MQKFYSAFHDARTLPTHTCKICYRKFSLVELENIDWGSLEKGVLSPAALIHDRLGCEHIFPEELKGLTPVEEKLIALNSCYSLITKYSLSESQRQSVRYPKHIKGHITVFPNNVQELVSNVLPHPLIRVMDEIHVSWQGAEKPAPKDLSVLLSVRRRVVEKALVWLKKNNPLYANIEIDIAEMESWEAPSHGVPSQVYDRLEKNEPSAWEKTRTAQLVPPTERGLEEEEQVNVREVLAMLNQGQEVEFGERKDEIAEVQALGSTATIQEISSSGMFALDRQPDVADAEKLQYVRDALCRDASSVRGHENPGWGSADVRRGEGSEPYVLVSRGDDFADSNDVRFFAKTFPTLFPVGDGGPRLAEENVADLAGDVGKVVSVEAETAVRSILSSRNMSLGTWAQLVLQRHGGRFANHHVFSFLVFNMLVRFRNHRVSMMSVMKRNFPEVERIVRSLGAERLGLARRQLEVSRKTTDEDVNQLLRSLSLYGYHQPMSRELRLSMRRKIKSLIVRHGVPAIWFTLNPNDIMNPVKLRLAAYRTREAEEAEGFLTTLDMSYKRARLAVSDPLSSALFFHREISMFFKYYVRVGEESVFGLINEYFGAVETNERGSLHIHGLLWLKGNMGLASILNNVGGEEQALYRERVIRYVDSVFTEDLDQEAFCAVKAERSVTSDISSMLRNHEQFSAAFDEEANFCAGATQIHTHSPTCVKYSIGKSTGNRELCRFKAPWRLVERTSFKEDGVLQIRRRHSMVNRWNKAIAVGLRHNHDISFIGTQCKTMAIVFYVTNYATKVEDPVWKRVAAAAEVLNVAGGSVIQNRTGTEQTSTEGSAGSKARQFLVRVANRVFTERALSQVEVTAHLLGYRTEFTHNETWTGLNVSMLYWHIFRRWSHLRYASGRESEESANETVLLEETGQRISFVQAYSNRGKVLRILSLYEYMSIVKLKKKGGKRRAWGEMEFNGTWPLSKTWVQVLRKPGRQALVCLDGYLSMDFSEEDESCYRRC</sequence>
<feature type="domain" description="Helitron helicase-like" evidence="1">
    <location>
        <begin position="399"/>
        <end position="616"/>
    </location>
</feature>
<dbReference type="Pfam" id="PF14214">
    <property type="entry name" value="Helitron_like_N"/>
    <property type="match status" value="1"/>
</dbReference>
<organism evidence="3 4">
    <name type="scientific">Zopfia rhizophila CBS 207.26</name>
    <dbReference type="NCBI Taxonomy" id="1314779"/>
    <lineage>
        <taxon>Eukaryota</taxon>
        <taxon>Fungi</taxon>
        <taxon>Dikarya</taxon>
        <taxon>Ascomycota</taxon>
        <taxon>Pezizomycotina</taxon>
        <taxon>Dothideomycetes</taxon>
        <taxon>Dothideomycetes incertae sedis</taxon>
        <taxon>Zopfiaceae</taxon>
        <taxon>Zopfia</taxon>
    </lineage>
</organism>
<evidence type="ECO:0000259" key="2">
    <source>
        <dbReference type="Pfam" id="PF20209"/>
    </source>
</evidence>
<protein>
    <submittedName>
        <fullName evidence="3">Uncharacterized protein</fullName>
    </submittedName>
</protein>
<dbReference type="Pfam" id="PF20209">
    <property type="entry name" value="DUF6570"/>
    <property type="match status" value="1"/>
</dbReference>
<reference evidence="3" key="1">
    <citation type="journal article" date="2020" name="Stud. Mycol.">
        <title>101 Dothideomycetes genomes: a test case for predicting lifestyles and emergence of pathogens.</title>
        <authorList>
            <person name="Haridas S."/>
            <person name="Albert R."/>
            <person name="Binder M."/>
            <person name="Bloem J."/>
            <person name="Labutti K."/>
            <person name="Salamov A."/>
            <person name="Andreopoulos B."/>
            <person name="Baker S."/>
            <person name="Barry K."/>
            <person name="Bills G."/>
            <person name="Bluhm B."/>
            <person name="Cannon C."/>
            <person name="Castanera R."/>
            <person name="Culley D."/>
            <person name="Daum C."/>
            <person name="Ezra D."/>
            <person name="Gonzalez J."/>
            <person name="Henrissat B."/>
            <person name="Kuo A."/>
            <person name="Liang C."/>
            <person name="Lipzen A."/>
            <person name="Lutzoni F."/>
            <person name="Magnuson J."/>
            <person name="Mondo S."/>
            <person name="Nolan M."/>
            <person name="Ohm R."/>
            <person name="Pangilinan J."/>
            <person name="Park H.-J."/>
            <person name="Ramirez L."/>
            <person name="Alfaro M."/>
            <person name="Sun H."/>
            <person name="Tritt A."/>
            <person name="Yoshinaga Y."/>
            <person name="Zwiers L.-H."/>
            <person name="Turgeon B."/>
            <person name="Goodwin S."/>
            <person name="Spatafora J."/>
            <person name="Crous P."/>
            <person name="Grigoriev I."/>
        </authorList>
    </citation>
    <scope>NUCLEOTIDE SEQUENCE</scope>
    <source>
        <strain evidence="3">CBS 207.26</strain>
    </source>
</reference>
<dbReference type="Proteomes" id="UP000800200">
    <property type="component" value="Unassembled WGS sequence"/>
</dbReference>
<keyword evidence="4" id="KW-1185">Reference proteome</keyword>
<dbReference type="InterPro" id="IPR046700">
    <property type="entry name" value="DUF6570"/>
</dbReference>
<gene>
    <name evidence="3" type="ORF">K469DRAFT_780863</name>
</gene>
<feature type="domain" description="DUF6570" evidence="2">
    <location>
        <begin position="60"/>
        <end position="183"/>
    </location>
</feature>